<protein>
    <submittedName>
        <fullName evidence="20">Transglycosylase domain-containing protein</fullName>
        <ecNumber evidence="20">2.4.-.-</ecNumber>
    </submittedName>
</protein>
<keyword evidence="10 17" id="KW-1133">Transmembrane helix</keyword>
<keyword evidence="21" id="KW-1185">Reference proteome</keyword>
<evidence type="ECO:0000259" key="18">
    <source>
        <dbReference type="Pfam" id="PF00905"/>
    </source>
</evidence>
<keyword evidence="1" id="KW-1003">Cell membrane</keyword>
<feature type="domain" description="Penicillin-binding protein transpeptidase" evidence="18">
    <location>
        <begin position="337"/>
        <end position="615"/>
    </location>
</feature>
<dbReference type="PANTHER" id="PTHR32282">
    <property type="entry name" value="BINDING PROTEIN TRANSPEPTIDASE, PUTATIVE-RELATED"/>
    <property type="match status" value="1"/>
</dbReference>
<evidence type="ECO:0000313" key="21">
    <source>
        <dbReference type="Proteomes" id="UP001596147"/>
    </source>
</evidence>
<evidence type="ECO:0000256" key="14">
    <source>
        <dbReference type="ARBA" id="ARBA00034000"/>
    </source>
</evidence>
<keyword evidence="4 20" id="KW-0328">Glycosyltransferase</keyword>
<evidence type="ECO:0000256" key="8">
    <source>
        <dbReference type="ARBA" id="ARBA00022960"/>
    </source>
</evidence>
<organism evidence="20 21">
    <name type="scientific">Lederbergia graminis</name>
    <dbReference type="NCBI Taxonomy" id="735518"/>
    <lineage>
        <taxon>Bacteria</taxon>
        <taxon>Bacillati</taxon>
        <taxon>Bacillota</taxon>
        <taxon>Bacilli</taxon>
        <taxon>Bacillales</taxon>
        <taxon>Bacillaceae</taxon>
        <taxon>Lederbergia</taxon>
    </lineage>
</organism>
<keyword evidence="8" id="KW-0133">Cell shape</keyword>
<evidence type="ECO:0000256" key="5">
    <source>
        <dbReference type="ARBA" id="ARBA00022679"/>
    </source>
</evidence>
<dbReference type="Gene3D" id="6.20.370.110">
    <property type="match status" value="1"/>
</dbReference>
<accession>A0ABW0LFT6</accession>
<keyword evidence="2" id="KW-0121">Carboxypeptidase</keyword>
<proteinExistence type="predicted"/>
<keyword evidence="6 17" id="KW-0812">Transmembrane</keyword>
<dbReference type="Pfam" id="PF00912">
    <property type="entry name" value="Transgly"/>
    <property type="match status" value="1"/>
</dbReference>
<dbReference type="EC" id="2.4.-.-" evidence="20"/>
<evidence type="ECO:0000256" key="1">
    <source>
        <dbReference type="ARBA" id="ARBA00022475"/>
    </source>
</evidence>
<sequence>MKYVIFVKEAIRKFWKRAHINQILILLLSIAILVGLGYFAWLASSANVESLKQGLAQATVIYDKDDQEASKISANRMEGVSIEEVPDHLQNAIIAIEDHRFKEHNGFDVKGITRAFFKNLKAGEITAGGSTITQQLTKVALLSHERTYQRKIEELFLAIEIEKTYTKSEILEMYMNQIYFGSGAWGVQNASRKYFGKDVQDITLSEAAMLAGIINRPSALDPYKNLQGALDRRDVVLGQMKKYDMISEDEYEAAIQETITIRDKGGDPLKGKYPFYVDAVINEAINLYGLTQDELLTKGYKIYTQLDQGMQEGLEEVYKKDHLFPKSSDGTLAQSGAILIDPSNGGIRALVGGRGEHTFRGYNRATQLTAQPGSVMKPLAVYTPALEAGYDPYSLLKDEKTSFNGYTPSNYNHRYLGEVPMYQAVEDSLNVPAVWLLNEIGLNTGVDAVKRFGLPVQDDDKYLSLALGGTKTGYSPKQLAEAYSAFANGGERVQSHLITKIVGPTGKVIVEAKPKKTKVIKEETANKMTSMLLNVVESGTGSKAKINGHTIAGKTGSTQLPFKDITNGTKDQWFVGYTPNIVGAIWLGYDYTDREHYLPGSSGSTIVPIFREIMQTGLNFVDHKNFEIKSINDELEEKRIEEERKRQEELEKQKERENFFKNSKEKLDEKIEKEMKKWKEKLDKGKGNLKKIEEKLKEQFDNWRGE</sequence>
<evidence type="ECO:0000256" key="17">
    <source>
        <dbReference type="SAM" id="Phobius"/>
    </source>
</evidence>
<keyword evidence="9" id="KW-0573">Peptidoglycan synthesis</keyword>
<dbReference type="InterPro" id="IPR001264">
    <property type="entry name" value="Glyco_trans_51"/>
</dbReference>
<keyword evidence="3" id="KW-0645">Protease</keyword>
<evidence type="ECO:0000256" key="11">
    <source>
        <dbReference type="ARBA" id="ARBA00023136"/>
    </source>
</evidence>
<evidence type="ECO:0000256" key="16">
    <source>
        <dbReference type="SAM" id="Coils"/>
    </source>
</evidence>
<dbReference type="InterPro" id="IPR001460">
    <property type="entry name" value="PCN-bd_Tpept"/>
</dbReference>
<dbReference type="GO" id="GO:0016757">
    <property type="term" value="F:glycosyltransferase activity"/>
    <property type="evidence" value="ECO:0007669"/>
    <property type="project" value="UniProtKB-KW"/>
</dbReference>
<dbReference type="InterPro" id="IPR050396">
    <property type="entry name" value="Glycosyltr_51/Transpeptidase"/>
</dbReference>
<dbReference type="SUPFAM" id="SSF56601">
    <property type="entry name" value="beta-lactamase/transpeptidase-like"/>
    <property type="match status" value="1"/>
</dbReference>
<keyword evidence="12" id="KW-0511">Multifunctional enzyme</keyword>
<reference evidence="21" key="1">
    <citation type="journal article" date="2019" name="Int. J. Syst. Evol. Microbiol.">
        <title>The Global Catalogue of Microorganisms (GCM) 10K type strain sequencing project: providing services to taxonomists for standard genome sequencing and annotation.</title>
        <authorList>
            <consortium name="The Broad Institute Genomics Platform"/>
            <consortium name="The Broad Institute Genome Sequencing Center for Infectious Disease"/>
            <person name="Wu L."/>
            <person name="Ma J."/>
        </authorList>
    </citation>
    <scope>NUCLEOTIDE SEQUENCE [LARGE SCALE GENOMIC DNA]</scope>
    <source>
        <strain evidence="21">CGMCC 1.12237</strain>
    </source>
</reference>
<dbReference type="EMBL" id="JBHSMC010000011">
    <property type="protein sequence ID" value="MFC5464743.1"/>
    <property type="molecule type" value="Genomic_DNA"/>
</dbReference>
<evidence type="ECO:0000256" key="4">
    <source>
        <dbReference type="ARBA" id="ARBA00022676"/>
    </source>
</evidence>
<evidence type="ECO:0000256" key="7">
    <source>
        <dbReference type="ARBA" id="ARBA00022801"/>
    </source>
</evidence>
<evidence type="ECO:0000313" key="20">
    <source>
        <dbReference type="EMBL" id="MFC5464743.1"/>
    </source>
</evidence>
<dbReference type="InterPro" id="IPR036950">
    <property type="entry name" value="PBP_transglycosylase"/>
</dbReference>
<evidence type="ECO:0000256" key="2">
    <source>
        <dbReference type="ARBA" id="ARBA00022645"/>
    </source>
</evidence>
<feature type="domain" description="Glycosyl transferase family 51" evidence="19">
    <location>
        <begin position="70"/>
        <end position="241"/>
    </location>
</feature>
<evidence type="ECO:0000256" key="15">
    <source>
        <dbReference type="ARBA" id="ARBA00049902"/>
    </source>
</evidence>
<dbReference type="Proteomes" id="UP001596147">
    <property type="component" value="Unassembled WGS sequence"/>
</dbReference>
<keyword evidence="16" id="KW-0175">Coiled coil</keyword>
<dbReference type="Pfam" id="PF00905">
    <property type="entry name" value="Transpeptidase"/>
    <property type="match status" value="1"/>
</dbReference>
<evidence type="ECO:0000256" key="10">
    <source>
        <dbReference type="ARBA" id="ARBA00022989"/>
    </source>
</evidence>
<feature type="coiled-coil region" evidence="16">
    <location>
        <begin position="628"/>
        <end position="702"/>
    </location>
</feature>
<evidence type="ECO:0000256" key="3">
    <source>
        <dbReference type="ARBA" id="ARBA00022670"/>
    </source>
</evidence>
<evidence type="ECO:0000256" key="13">
    <source>
        <dbReference type="ARBA" id="ARBA00023316"/>
    </source>
</evidence>
<keyword evidence="7" id="KW-0378">Hydrolase</keyword>
<evidence type="ECO:0000256" key="6">
    <source>
        <dbReference type="ARBA" id="ARBA00022692"/>
    </source>
</evidence>
<evidence type="ECO:0000259" key="19">
    <source>
        <dbReference type="Pfam" id="PF00912"/>
    </source>
</evidence>
<comment type="caution">
    <text evidence="20">The sequence shown here is derived from an EMBL/GenBank/DDBJ whole genome shotgun (WGS) entry which is preliminary data.</text>
</comment>
<dbReference type="Gene3D" id="3.40.710.10">
    <property type="entry name" value="DD-peptidase/beta-lactamase superfamily"/>
    <property type="match status" value="1"/>
</dbReference>
<evidence type="ECO:0000256" key="12">
    <source>
        <dbReference type="ARBA" id="ARBA00023268"/>
    </source>
</evidence>
<dbReference type="Gene3D" id="1.10.3810.10">
    <property type="entry name" value="Biosynthetic peptidoglycan transglycosylase-like"/>
    <property type="match status" value="1"/>
</dbReference>
<keyword evidence="13" id="KW-0961">Cell wall biogenesis/degradation</keyword>
<dbReference type="NCBIfam" id="TIGR02074">
    <property type="entry name" value="PBP_1a_fam"/>
    <property type="match status" value="1"/>
</dbReference>
<keyword evidence="5 20" id="KW-0808">Transferase</keyword>
<comment type="catalytic activity">
    <reaction evidence="15">
        <text>[GlcNAc-(1-&gt;4)-Mur2Ac(oyl-L-Ala-gamma-D-Glu-L-Lys-D-Ala-D-Ala)](n)-di-trans,octa-cis-undecaprenyl diphosphate + beta-D-GlcNAc-(1-&gt;4)-Mur2Ac(oyl-L-Ala-gamma-D-Glu-L-Lys-D-Ala-D-Ala)-di-trans,octa-cis-undecaprenyl diphosphate = [GlcNAc-(1-&gt;4)-Mur2Ac(oyl-L-Ala-gamma-D-Glu-L-Lys-D-Ala-D-Ala)](n+1)-di-trans,octa-cis-undecaprenyl diphosphate + di-trans,octa-cis-undecaprenyl diphosphate + H(+)</text>
        <dbReference type="Rhea" id="RHEA:23708"/>
        <dbReference type="Rhea" id="RHEA-COMP:9602"/>
        <dbReference type="Rhea" id="RHEA-COMP:9603"/>
        <dbReference type="ChEBI" id="CHEBI:15378"/>
        <dbReference type="ChEBI" id="CHEBI:58405"/>
        <dbReference type="ChEBI" id="CHEBI:60033"/>
        <dbReference type="ChEBI" id="CHEBI:78435"/>
        <dbReference type="EC" id="2.4.99.28"/>
    </reaction>
</comment>
<dbReference type="InterPro" id="IPR012338">
    <property type="entry name" value="Beta-lactam/transpept-like"/>
</dbReference>
<comment type="catalytic activity">
    <reaction evidence="14">
        <text>Preferential cleavage: (Ac)2-L-Lys-D-Ala-|-D-Ala. Also transpeptidation of peptidyl-alanyl moieties that are N-acyl substituents of D-alanine.</text>
        <dbReference type="EC" id="3.4.16.4"/>
    </reaction>
</comment>
<name>A0ABW0LFT6_9BACI</name>
<keyword evidence="11 17" id="KW-0472">Membrane</keyword>
<feature type="transmembrane region" description="Helical" evidence="17">
    <location>
        <begin position="20"/>
        <end position="41"/>
    </location>
</feature>
<dbReference type="PANTHER" id="PTHR32282:SF32">
    <property type="entry name" value="PENICILLIN-BINDING PROTEIN 2A"/>
    <property type="match status" value="1"/>
</dbReference>
<gene>
    <name evidence="20" type="ORF">ACFPM4_08245</name>
</gene>
<dbReference type="InterPro" id="IPR023346">
    <property type="entry name" value="Lysozyme-like_dom_sf"/>
</dbReference>
<dbReference type="RefSeq" id="WP_382350023.1">
    <property type="nucleotide sequence ID" value="NZ_JBHSMC010000011.1"/>
</dbReference>
<evidence type="ECO:0000256" key="9">
    <source>
        <dbReference type="ARBA" id="ARBA00022984"/>
    </source>
</evidence>
<dbReference type="SUPFAM" id="SSF53955">
    <property type="entry name" value="Lysozyme-like"/>
    <property type="match status" value="1"/>
</dbReference>